<sequence length="83" mass="9151">MALLKLSSFGAFSRNITYLKYLLKICLLFPVKSVEKNFILNQIGSKEGMENTVLASVSIKPKEKGISLVATGVVKQFGDSHIF</sequence>
<dbReference type="AlphaFoldDB" id="A0A2H0CZD6"/>
<evidence type="ECO:0000313" key="2">
    <source>
        <dbReference type="Proteomes" id="UP000230159"/>
    </source>
</evidence>
<comment type="caution">
    <text evidence="1">The sequence shown here is derived from an EMBL/GenBank/DDBJ whole genome shotgun (WGS) entry which is preliminary data.</text>
</comment>
<dbReference type="EMBL" id="PCTN01000203">
    <property type="protein sequence ID" value="PIP75263.1"/>
    <property type="molecule type" value="Genomic_DNA"/>
</dbReference>
<reference evidence="1 2" key="1">
    <citation type="submission" date="2017-09" db="EMBL/GenBank/DDBJ databases">
        <title>Depth-based differentiation of microbial function through sediment-hosted aquifers and enrichment of novel symbionts in the deep terrestrial subsurface.</title>
        <authorList>
            <person name="Probst A.J."/>
            <person name="Ladd B."/>
            <person name="Jarett J.K."/>
            <person name="Geller-Mcgrath D.E."/>
            <person name="Sieber C.M."/>
            <person name="Emerson J.B."/>
            <person name="Anantharaman K."/>
            <person name="Thomas B.C."/>
            <person name="Malmstrom R."/>
            <person name="Stieglmeier M."/>
            <person name="Klingl A."/>
            <person name="Woyke T."/>
            <person name="Ryan C.M."/>
            <person name="Banfield J.F."/>
        </authorList>
    </citation>
    <scope>NUCLEOTIDE SEQUENCE [LARGE SCALE GENOMIC DNA]</scope>
    <source>
        <strain evidence="1">CG22_combo_CG10-13_8_21_14_all_39_9</strain>
    </source>
</reference>
<protein>
    <submittedName>
        <fullName evidence="1">Uncharacterized protein</fullName>
    </submittedName>
</protein>
<accession>A0A2H0CZD6</accession>
<proteinExistence type="predicted"/>
<gene>
    <name evidence="1" type="ORF">COW86_04755</name>
</gene>
<dbReference type="Proteomes" id="UP000230159">
    <property type="component" value="Unassembled WGS sequence"/>
</dbReference>
<organism evidence="1 2">
    <name type="scientific">Candidatus Kuenenbacteria bacterium CG22_combo_CG10-13_8_21_14_all_39_9</name>
    <dbReference type="NCBI Taxonomy" id="1974621"/>
    <lineage>
        <taxon>Bacteria</taxon>
        <taxon>Candidatus Kueneniibacteriota</taxon>
    </lineage>
</organism>
<evidence type="ECO:0000313" key="1">
    <source>
        <dbReference type="EMBL" id="PIP75263.1"/>
    </source>
</evidence>
<name>A0A2H0CZD6_9BACT</name>